<keyword evidence="2" id="KW-1185">Reference proteome</keyword>
<dbReference type="EMBL" id="CASHTH010002973">
    <property type="protein sequence ID" value="CAI8038061.1"/>
    <property type="molecule type" value="Genomic_DNA"/>
</dbReference>
<dbReference type="Proteomes" id="UP001174909">
    <property type="component" value="Unassembled WGS sequence"/>
</dbReference>
<feature type="non-terminal residue" evidence="1">
    <location>
        <position position="85"/>
    </location>
</feature>
<gene>
    <name evidence="1" type="ORF">GBAR_LOCUS21220</name>
</gene>
<accession>A0AA35T0G0</accession>
<protein>
    <submittedName>
        <fullName evidence="1">Uncharacterized protein</fullName>
    </submittedName>
</protein>
<organism evidence="1 2">
    <name type="scientific">Geodia barretti</name>
    <name type="common">Barrett's horny sponge</name>
    <dbReference type="NCBI Taxonomy" id="519541"/>
    <lineage>
        <taxon>Eukaryota</taxon>
        <taxon>Metazoa</taxon>
        <taxon>Porifera</taxon>
        <taxon>Demospongiae</taxon>
        <taxon>Heteroscleromorpha</taxon>
        <taxon>Tetractinellida</taxon>
        <taxon>Astrophorina</taxon>
        <taxon>Geodiidae</taxon>
        <taxon>Geodia</taxon>
    </lineage>
</organism>
<sequence length="85" mass="9401">MMQTETDSDCLSTSLDNQYTPVHIATPRKKGKGVKVAIQVDGVNGETISKISKTKIPLLKKWLQEKGVKVTGRKTKDELVKMTAE</sequence>
<dbReference type="AlphaFoldDB" id="A0AA35T0G0"/>
<comment type="caution">
    <text evidence="1">The sequence shown here is derived from an EMBL/GenBank/DDBJ whole genome shotgun (WGS) entry which is preliminary data.</text>
</comment>
<proteinExistence type="predicted"/>
<evidence type="ECO:0000313" key="1">
    <source>
        <dbReference type="EMBL" id="CAI8038061.1"/>
    </source>
</evidence>
<name>A0AA35T0G0_GEOBA</name>
<reference evidence="1" key="1">
    <citation type="submission" date="2023-03" db="EMBL/GenBank/DDBJ databases">
        <authorList>
            <person name="Steffen K."/>
            <person name="Cardenas P."/>
        </authorList>
    </citation>
    <scope>NUCLEOTIDE SEQUENCE</scope>
</reference>
<evidence type="ECO:0000313" key="2">
    <source>
        <dbReference type="Proteomes" id="UP001174909"/>
    </source>
</evidence>